<dbReference type="CDD" id="cd00761">
    <property type="entry name" value="Glyco_tranf_GTA_type"/>
    <property type="match status" value="1"/>
</dbReference>
<dbReference type="PANTHER" id="PTHR22916:SF56">
    <property type="entry name" value="GLYCOSYL TRANSFERASE"/>
    <property type="match status" value="1"/>
</dbReference>
<keyword evidence="2" id="KW-0808">Transferase</keyword>
<protein>
    <submittedName>
        <fullName evidence="2">Glycosyl transferase family 2</fullName>
    </submittedName>
</protein>
<organism evidence="2 3">
    <name type="scientific">Hyella patelloides LEGE 07179</name>
    <dbReference type="NCBI Taxonomy" id="945734"/>
    <lineage>
        <taxon>Bacteria</taxon>
        <taxon>Bacillati</taxon>
        <taxon>Cyanobacteriota</taxon>
        <taxon>Cyanophyceae</taxon>
        <taxon>Pleurocapsales</taxon>
        <taxon>Hyellaceae</taxon>
        <taxon>Hyella</taxon>
    </lineage>
</organism>
<sequence length="299" mass="35077">MSTVNNPYVSIGLPVYNGEQYLRETLDSILAQTFTDFELIISDNASTDNTEGICREYADRDKRISYYRNLKNIGAAGNYNRTFELSSGRYFKWAAHDDLIAPEFLERCVAVLDSEPSVVVCYTREVCIDEKGQPLRKRGNLLNLRSSKPRERFKEYHDLWYKRGFTHANQCFALIKSSALAKTPLIGSYVWSELALGAELLLLGEFYEIPEYLFFFRYHENTSRSTKKSRGYQQLAIWFDPKNRKKIILPQWKLFFQYLLAIKRVQMGWQDKAQCYVQMGRWLSWKWKSLIKELIQGVV</sequence>
<name>A0A563VMK0_9CYAN</name>
<gene>
    <name evidence="2" type="ORF">H1P_160019</name>
</gene>
<evidence type="ECO:0000313" key="3">
    <source>
        <dbReference type="Proteomes" id="UP000320055"/>
    </source>
</evidence>
<evidence type="ECO:0000313" key="2">
    <source>
        <dbReference type="EMBL" id="VEP12680.1"/>
    </source>
</evidence>
<dbReference type="AlphaFoldDB" id="A0A563VMK0"/>
<dbReference type="Proteomes" id="UP000320055">
    <property type="component" value="Unassembled WGS sequence"/>
</dbReference>
<proteinExistence type="predicted"/>
<reference evidence="2 3" key="1">
    <citation type="submission" date="2019-01" db="EMBL/GenBank/DDBJ databases">
        <authorList>
            <person name="Brito A."/>
        </authorList>
    </citation>
    <scope>NUCLEOTIDE SEQUENCE [LARGE SCALE GENOMIC DNA]</scope>
    <source>
        <strain evidence="2">1</strain>
    </source>
</reference>
<dbReference type="Pfam" id="PF00535">
    <property type="entry name" value="Glycos_transf_2"/>
    <property type="match status" value="1"/>
</dbReference>
<feature type="domain" description="Glycosyltransferase 2-like" evidence="1">
    <location>
        <begin position="10"/>
        <end position="180"/>
    </location>
</feature>
<keyword evidence="3" id="KW-1185">Reference proteome</keyword>
<dbReference type="RefSeq" id="WP_144864235.1">
    <property type="nucleotide sequence ID" value="NZ_LR213778.1"/>
</dbReference>
<dbReference type="SUPFAM" id="SSF53448">
    <property type="entry name" value="Nucleotide-diphospho-sugar transferases"/>
    <property type="match status" value="1"/>
</dbReference>
<dbReference type="InterPro" id="IPR001173">
    <property type="entry name" value="Glyco_trans_2-like"/>
</dbReference>
<dbReference type="OrthoDB" id="549701at2"/>
<dbReference type="EMBL" id="CAACVJ010000068">
    <property type="protein sequence ID" value="VEP12680.1"/>
    <property type="molecule type" value="Genomic_DNA"/>
</dbReference>
<evidence type="ECO:0000259" key="1">
    <source>
        <dbReference type="Pfam" id="PF00535"/>
    </source>
</evidence>
<dbReference type="PANTHER" id="PTHR22916">
    <property type="entry name" value="GLYCOSYLTRANSFERASE"/>
    <property type="match status" value="1"/>
</dbReference>
<dbReference type="Gene3D" id="3.90.550.10">
    <property type="entry name" value="Spore Coat Polysaccharide Biosynthesis Protein SpsA, Chain A"/>
    <property type="match status" value="1"/>
</dbReference>
<dbReference type="GO" id="GO:0016740">
    <property type="term" value="F:transferase activity"/>
    <property type="evidence" value="ECO:0007669"/>
    <property type="project" value="UniProtKB-KW"/>
</dbReference>
<accession>A0A563VMK0</accession>
<dbReference type="InterPro" id="IPR029044">
    <property type="entry name" value="Nucleotide-diphossugar_trans"/>
</dbReference>